<evidence type="ECO:0000313" key="4">
    <source>
        <dbReference type="Proteomes" id="UP000410492"/>
    </source>
</evidence>
<dbReference type="AlphaFoldDB" id="A0A653D859"/>
<keyword evidence="4" id="KW-1185">Reference proteome</keyword>
<organism evidence="3 4">
    <name type="scientific">Callosobruchus maculatus</name>
    <name type="common">Southern cowpea weevil</name>
    <name type="synonym">Pulse bruchid</name>
    <dbReference type="NCBI Taxonomy" id="64391"/>
    <lineage>
        <taxon>Eukaryota</taxon>
        <taxon>Metazoa</taxon>
        <taxon>Ecdysozoa</taxon>
        <taxon>Arthropoda</taxon>
        <taxon>Hexapoda</taxon>
        <taxon>Insecta</taxon>
        <taxon>Pterygota</taxon>
        <taxon>Neoptera</taxon>
        <taxon>Endopterygota</taxon>
        <taxon>Coleoptera</taxon>
        <taxon>Polyphaga</taxon>
        <taxon>Cucujiformia</taxon>
        <taxon>Chrysomeloidea</taxon>
        <taxon>Chrysomelidae</taxon>
        <taxon>Bruchinae</taxon>
        <taxon>Bruchini</taxon>
        <taxon>Callosobruchus</taxon>
    </lineage>
</organism>
<keyword evidence="1" id="KW-0325">Glycoprotein</keyword>
<dbReference type="Proteomes" id="UP000410492">
    <property type="component" value="Unassembled WGS sequence"/>
</dbReference>
<evidence type="ECO:0000313" key="3">
    <source>
        <dbReference type="EMBL" id="VEN56372.1"/>
    </source>
</evidence>
<dbReference type="OrthoDB" id="19653at2759"/>
<reference evidence="3 4" key="1">
    <citation type="submission" date="2019-01" db="EMBL/GenBank/DDBJ databases">
        <authorList>
            <person name="Sayadi A."/>
        </authorList>
    </citation>
    <scope>NUCLEOTIDE SEQUENCE [LARGE SCALE GENOMIC DNA]</scope>
</reference>
<sequence>MTEPPLVTVEQGVLRGCVKTSLNNEEFLSFQGIPYAKPPVGQLRFKMSNVLRNIFTTFERSLQ</sequence>
<feature type="domain" description="Carboxylesterase type B" evidence="2">
    <location>
        <begin position="4"/>
        <end position="49"/>
    </location>
</feature>
<dbReference type="EMBL" id="CAACVG010010675">
    <property type="protein sequence ID" value="VEN56372.1"/>
    <property type="molecule type" value="Genomic_DNA"/>
</dbReference>
<dbReference type="Gene3D" id="3.40.50.1820">
    <property type="entry name" value="alpha/beta hydrolase"/>
    <property type="match status" value="1"/>
</dbReference>
<dbReference type="SUPFAM" id="SSF53474">
    <property type="entry name" value="alpha/beta-Hydrolases"/>
    <property type="match status" value="1"/>
</dbReference>
<dbReference type="InterPro" id="IPR029058">
    <property type="entry name" value="AB_hydrolase_fold"/>
</dbReference>
<name>A0A653D859_CALMS</name>
<evidence type="ECO:0000259" key="2">
    <source>
        <dbReference type="Pfam" id="PF00135"/>
    </source>
</evidence>
<dbReference type="Pfam" id="PF00135">
    <property type="entry name" value="COesterase"/>
    <property type="match status" value="1"/>
</dbReference>
<protein>
    <recommendedName>
        <fullName evidence="2">Carboxylesterase type B domain-containing protein</fullName>
    </recommendedName>
</protein>
<proteinExistence type="predicted"/>
<gene>
    <name evidence="3" type="ORF">CALMAC_LOCUS15279</name>
</gene>
<dbReference type="InterPro" id="IPR002018">
    <property type="entry name" value="CarbesteraseB"/>
</dbReference>
<evidence type="ECO:0000256" key="1">
    <source>
        <dbReference type="ARBA" id="ARBA00023180"/>
    </source>
</evidence>
<accession>A0A653D859</accession>